<protein>
    <submittedName>
        <fullName evidence="1">Uncharacterized protein</fullName>
    </submittedName>
</protein>
<dbReference type="EMBL" id="CP126084">
    <property type="protein sequence ID" value="WHX50790.1"/>
    <property type="molecule type" value="Genomic_DNA"/>
</dbReference>
<gene>
    <name evidence="1" type="ORF">QNH46_09135</name>
</gene>
<dbReference type="AlphaFoldDB" id="A0AA95I6T9"/>
<sequence length="284" mass="33378">MVGKWKPPFGPYDCELNALMFWSSQNNISLNLFYKYNWAFHFDNEHDLLRGSLSITNALSFFQEIYKVRVYQISFEEIPTGKIVILPLNARLLPYAKAYFQKTDLVHYVAAQKLNDEFFFLWDSSLEFNDSLSYKIVQSSWSNVGRKTCLLENSGEFISDKIDAIVPFYCQIDFKSIYSSSISEFTNRLRELVNSERDLINNEKYKKYFGYLTSILHARERHFEATTYSEYSLKILNGWRKVLKNYMKVSINGQLINFTIDAISEICEIEMNYLNSSFVTEVKI</sequence>
<evidence type="ECO:0000313" key="2">
    <source>
        <dbReference type="Proteomes" id="UP001177943"/>
    </source>
</evidence>
<dbReference type="RefSeq" id="WP_283927822.1">
    <property type="nucleotide sequence ID" value="NZ_CP126084.1"/>
</dbReference>
<dbReference type="KEGG" id="pwn:QNH46_09135"/>
<reference evidence="1" key="1">
    <citation type="submission" date="2023-05" db="EMBL/GenBank/DDBJ databases">
        <title>Comparative genomics of Bacillaceae isolates and their secondary metabolite potential.</title>
        <authorList>
            <person name="Song L."/>
            <person name="Nielsen L.J."/>
            <person name="Mohite O."/>
            <person name="Xu X."/>
            <person name="Weber T."/>
            <person name="Kovacs A.T."/>
        </authorList>
    </citation>
    <scope>NUCLEOTIDE SEQUENCE</scope>
    <source>
        <strain evidence="1">B2_4</strain>
    </source>
</reference>
<proteinExistence type="predicted"/>
<organism evidence="1 2">
    <name type="scientific">Paenibacillus woosongensis</name>
    <dbReference type="NCBI Taxonomy" id="307580"/>
    <lineage>
        <taxon>Bacteria</taxon>
        <taxon>Bacillati</taxon>
        <taxon>Bacillota</taxon>
        <taxon>Bacilli</taxon>
        <taxon>Bacillales</taxon>
        <taxon>Paenibacillaceae</taxon>
        <taxon>Paenibacillus</taxon>
    </lineage>
</organism>
<name>A0AA95I6T9_9BACL</name>
<accession>A0AA95I6T9</accession>
<dbReference type="Proteomes" id="UP001177943">
    <property type="component" value="Chromosome"/>
</dbReference>
<evidence type="ECO:0000313" key="1">
    <source>
        <dbReference type="EMBL" id="WHX50790.1"/>
    </source>
</evidence>